<dbReference type="AlphaFoldDB" id="A0AAD9WDS5"/>
<keyword evidence="4" id="KW-1185">Reference proteome</keyword>
<dbReference type="GO" id="GO:0006281">
    <property type="term" value="P:DNA repair"/>
    <property type="evidence" value="ECO:0007669"/>
    <property type="project" value="TreeGrafter"/>
</dbReference>
<reference evidence="3" key="1">
    <citation type="submission" date="2023-06" db="EMBL/GenBank/DDBJ databases">
        <title>Draft genome of Marssonina rosae.</title>
        <authorList>
            <person name="Cheng Q."/>
        </authorList>
    </citation>
    <scope>NUCLEOTIDE SEQUENCE</scope>
    <source>
        <strain evidence="3">R4</strain>
    </source>
</reference>
<dbReference type="GO" id="GO:0005634">
    <property type="term" value="C:nucleus"/>
    <property type="evidence" value="ECO:0007669"/>
    <property type="project" value="TreeGrafter"/>
</dbReference>
<dbReference type="PANTHER" id="PTHR11736">
    <property type="entry name" value="MELANOMA-ASSOCIATED ANTIGEN MAGE ANTIGEN"/>
    <property type="match status" value="1"/>
</dbReference>
<feature type="region of interest" description="Disordered" evidence="1">
    <location>
        <begin position="1"/>
        <end position="57"/>
    </location>
</feature>
<evidence type="ECO:0000313" key="4">
    <source>
        <dbReference type="Proteomes" id="UP001285354"/>
    </source>
</evidence>
<evidence type="ECO:0000259" key="2">
    <source>
        <dbReference type="SMART" id="SM01373"/>
    </source>
</evidence>
<feature type="compositionally biased region" description="Acidic residues" evidence="1">
    <location>
        <begin position="33"/>
        <end position="54"/>
    </location>
</feature>
<protein>
    <recommendedName>
        <fullName evidence="2">MAGE domain-containing protein</fullName>
    </recommendedName>
</protein>
<comment type="caution">
    <text evidence="3">The sequence shown here is derived from an EMBL/GenBank/DDBJ whole genome shotgun (WGS) entry which is preliminary data.</text>
</comment>
<feature type="domain" description="MAGE" evidence="2">
    <location>
        <begin position="65"/>
        <end position="261"/>
    </location>
</feature>
<feature type="region of interest" description="Disordered" evidence="1">
    <location>
        <begin position="280"/>
        <end position="323"/>
    </location>
</feature>
<dbReference type="InterPro" id="IPR041898">
    <property type="entry name" value="MAGE_WH1"/>
</dbReference>
<name>A0AAD9WDS5_9HELO</name>
<sequence length="323" mass="36074">MPSAVRRRRTAQEEDSSEEEAPANTQRRRTQAESDDESDDGADELGNDATDMDGGEGHSQLVKKLVRFALACEYQRRTIKRTEVMEKVIGNQPRGAYKRVWDSAQKILRSKFGMEMVQLTSKEKVTMKEKRAAQKTRGNSKAPNTYILTTTLPSEYRRPEIKPASNIESEDKEACYIALCTTIVSIIALSPNDSVPNHKLISYLERLNLEVNTAFGKKDALLAKMTKDGYIYKTIESTVDDEQIDWRVGARGKAEIGNNGIQGLVREVYGEEAPQDLDKRLQRSLGMEVGRSGDNGENSAAEEEEQQAGTGPSRNPGRAQSRR</sequence>
<dbReference type="SMART" id="SM01373">
    <property type="entry name" value="MAGE"/>
    <property type="match status" value="1"/>
</dbReference>
<dbReference type="Proteomes" id="UP001285354">
    <property type="component" value="Unassembled WGS sequence"/>
</dbReference>
<dbReference type="EMBL" id="JAUBYV010000005">
    <property type="protein sequence ID" value="KAK2626448.1"/>
    <property type="molecule type" value="Genomic_DNA"/>
</dbReference>
<dbReference type="InterPro" id="IPR041899">
    <property type="entry name" value="MAGE_WH2"/>
</dbReference>
<organism evidence="3 4">
    <name type="scientific">Diplocarpon rosae</name>
    <dbReference type="NCBI Taxonomy" id="946125"/>
    <lineage>
        <taxon>Eukaryota</taxon>
        <taxon>Fungi</taxon>
        <taxon>Dikarya</taxon>
        <taxon>Ascomycota</taxon>
        <taxon>Pezizomycotina</taxon>
        <taxon>Leotiomycetes</taxon>
        <taxon>Helotiales</taxon>
        <taxon>Drepanopezizaceae</taxon>
        <taxon>Diplocarpon</taxon>
    </lineage>
</organism>
<evidence type="ECO:0000256" key="1">
    <source>
        <dbReference type="SAM" id="MobiDB-lite"/>
    </source>
</evidence>
<dbReference type="Gene3D" id="1.10.10.1200">
    <property type="entry name" value="MAGE homology domain, winged helix WH1 motif"/>
    <property type="match status" value="1"/>
</dbReference>
<gene>
    <name evidence="3" type="ORF">QTJ16_003623</name>
</gene>
<dbReference type="InterPro" id="IPR002190">
    <property type="entry name" value="MHD_dom"/>
</dbReference>
<proteinExistence type="predicted"/>
<dbReference type="Gene3D" id="1.10.10.1210">
    <property type="entry name" value="MAGE homology domain, winged helix WH2 motif"/>
    <property type="match status" value="1"/>
</dbReference>
<dbReference type="PANTHER" id="PTHR11736:SF14">
    <property type="entry name" value="NSE3 HOMOLOG, SMC5-SMC6 COMPLEX COMPONENT"/>
    <property type="match status" value="1"/>
</dbReference>
<dbReference type="Pfam" id="PF01454">
    <property type="entry name" value="MAGE"/>
    <property type="match status" value="1"/>
</dbReference>
<accession>A0AAD9WDS5</accession>
<dbReference type="InterPro" id="IPR037445">
    <property type="entry name" value="MAGE"/>
</dbReference>
<evidence type="ECO:0000313" key="3">
    <source>
        <dbReference type="EMBL" id="KAK2626448.1"/>
    </source>
</evidence>